<feature type="chain" id="PRO_5005527662" evidence="4">
    <location>
        <begin position="24"/>
        <end position="270"/>
    </location>
</feature>
<dbReference type="Proteomes" id="UP000036987">
    <property type="component" value="Unassembled WGS sequence"/>
</dbReference>
<keyword evidence="2" id="KW-0325">Glycoprotein</keyword>
<dbReference type="OMA" id="DQWSDLW"/>
<dbReference type="OrthoDB" id="59415at2759"/>
<dbReference type="InterPro" id="IPR010028">
    <property type="entry name" value="Acid_phosphatase_pln"/>
</dbReference>
<feature type="signal peptide" evidence="4">
    <location>
        <begin position="1"/>
        <end position="23"/>
    </location>
</feature>
<dbReference type="GO" id="GO:0003993">
    <property type="term" value="F:acid phosphatase activity"/>
    <property type="evidence" value="ECO:0000318"/>
    <property type="project" value="GO_Central"/>
</dbReference>
<dbReference type="InterPro" id="IPR036412">
    <property type="entry name" value="HAD-like_sf"/>
</dbReference>
<dbReference type="AlphaFoldDB" id="A0A0K9PFH1"/>
<evidence type="ECO:0000256" key="1">
    <source>
        <dbReference type="ARBA" id="ARBA00022729"/>
    </source>
</evidence>
<dbReference type="Gene3D" id="3.40.50.1000">
    <property type="entry name" value="HAD superfamily/HAD-like"/>
    <property type="match status" value="1"/>
</dbReference>
<organism evidence="5 6">
    <name type="scientific">Zostera marina</name>
    <name type="common">Eelgrass</name>
    <dbReference type="NCBI Taxonomy" id="29655"/>
    <lineage>
        <taxon>Eukaryota</taxon>
        <taxon>Viridiplantae</taxon>
        <taxon>Streptophyta</taxon>
        <taxon>Embryophyta</taxon>
        <taxon>Tracheophyta</taxon>
        <taxon>Spermatophyta</taxon>
        <taxon>Magnoliopsida</taxon>
        <taxon>Liliopsida</taxon>
        <taxon>Zosteraceae</taxon>
        <taxon>Zostera</taxon>
    </lineage>
</organism>
<gene>
    <name evidence="5" type="ORF">ZOSMA_25G00680</name>
</gene>
<dbReference type="InterPro" id="IPR014403">
    <property type="entry name" value="APS1/VSP"/>
</dbReference>
<dbReference type="InterPro" id="IPR005519">
    <property type="entry name" value="Acid_phosphat_B-like"/>
</dbReference>
<keyword evidence="1 4" id="KW-0732">Signal</keyword>
<dbReference type="STRING" id="29655.A0A0K9PFH1"/>
<name>A0A0K9PFH1_ZOSMR</name>
<dbReference type="PIRSF" id="PIRSF002674">
    <property type="entry name" value="VSP"/>
    <property type="match status" value="1"/>
</dbReference>
<dbReference type="PANTHER" id="PTHR31284">
    <property type="entry name" value="ACID PHOSPHATASE-LIKE PROTEIN"/>
    <property type="match status" value="1"/>
</dbReference>
<protein>
    <submittedName>
        <fullName evidence="5">Acid phosphatase-like protein</fullName>
    </submittedName>
</protein>
<dbReference type="NCBIfam" id="TIGR01675">
    <property type="entry name" value="plant-AP"/>
    <property type="match status" value="1"/>
</dbReference>
<evidence type="ECO:0000256" key="4">
    <source>
        <dbReference type="SAM" id="SignalP"/>
    </source>
</evidence>
<comment type="similarity">
    <text evidence="3">Belongs to the APS1/VSP family.</text>
</comment>
<comment type="caution">
    <text evidence="5">The sequence shown here is derived from an EMBL/GenBank/DDBJ whole genome shotgun (WGS) entry which is preliminary data.</text>
</comment>
<dbReference type="InterPro" id="IPR023214">
    <property type="entry name" value="HAD_sf"/>
</dbReference>
<keyword evidence="6" id="KW-1185">Reference proteome</keyword>
<proteinExistence type="inferred from homology"/>
<evidence type="ECO:0000313" key="6">
    <source>
        <dbReference type="Proteomes" id="UP000036987"/>
    </source>
</evidence>
<evidence type="ECO:0000256" key="2">
    <source>
        <dbReference type="ARBA" id="ARBA00023180"/>
    </source>
</evidence>
<dbReference type="PANTHER" id="PTHR31284:SF10">
    <property type="entry name" value="ACID PHOSPHATASE-LIKE PROTEIN"/>
    <property type="match status" value="1"/>
</dbReference>
<evidence type="ECO:0000313" key="5">
    <source>
        <dbReference type="EMBL" id="KMZ67681.1"/>
    </source>
</evidence>
<accession>A0A0K9PFH1</accession>
<dbReference type="EMBL" id="LFYR01000889">
    <property type="protein sequence ID" value="KMZ67681.1"/>
    <property type="molecule type" value="Genomic_DNA"/>
</dbReference>
<dbReference type="SUPFAM" id="SSF56784">
    <property type="entry name" value="HAD-like"/>
    <property type="match status" value="1"/>
</dbReference>
<dbReference type="CDD" id="cd07535">
    <property type="entry name" value="HAD_VSP"/>
    <property type="match status" value="1"/>
</dbReference>
<dbReference type="Pfam" id="PF03767">
    <property type="entry name" value="Acid_phosphat_B"/>
    <property type="match status" value="1"/>
</dbReference>
<evidence type="ECO:0000256" key="3">
    <source>
        <dbReference type="PIRNR" id="PIRNR002674"/>
    </source>
</evidence>
<reference evidence="6" key="1">
    <citation type="journal article" date="2016" name="Nature">
        <title>The genome of the seagrass Zostera marina reveals angiosperm adaptation to the sea.</title>
        <authorList>
            <person name="Olsen J.L."/>
            <person name="Rouze P."/>
            <person name="Verhelst B."/>
            <person name="Lin Y.-C."/>
            <person name="Bayer T."/>
            <person name="Collen J."/>
            <person name="Dattolo E."/>
            <person name="De Paoli E."/>
            <person name="Dittami S."/>
            <person name="Maumus F."/>
            <person name="Michel G."/>
            <person name="Kersting A."/>
            <person name="Lauritano C."/>
            <person name="Lohaus R."/>
            <person name="Toepel M."/>
            <person name="Tonon T."/>
            <person name="Vanneste K."/>
            <person name="Amirebrahimi M."/>
            <person name="Brakel J."/>
            <person name="Bostroem C."/>
            <person name="Chovatia M."/>
            <person name="Grimwood J."/>
            <person name="Jenkins J.W."/>
            <person name="Jueterbock A."/>
            <person name="Mraz A."/>
            <person name="Stam W.T."/>
            <person name="Tice H."/>
            <person name="Bornberg-Bauer E."/>
            <person name="Green P.J."/>
            <person name="Pearson G.A."/>
            <person name="Procaccini G."/>
            <person name="Duarte C.M."/>
            <person name="Schmutz J."/>
            <person name="Reusch T.B.H."/>
            <person name="Van de Peer Y."/>
        </authorList>
    </citation>
    <scope>NUCLEOTIDE SEQUENCE [LARGE SCALE GENOMIC DNA]</scope>
    <source>
        <strain evidence="6">cv. Finnish</strain>
    </source>
</reference>
<sequence>MRFPLPLVIFSILLIFFPLDSFSRRTPFFEILIRSLPISDGGEDIGGEDVGSSSTDAYCNSWMYSVETNNIGTWATIPIICQSFVEDYMNGPRYLSDSKVVASYSLAFAKDVFIGGGKDAWIFDADETLISNLQYYAENGYGSEIFNETKWNEWVVLSAATALPASLELYNDLKSLGFKIMILTGRGEGQRELTQKNLNNAGYSGWEKLILRGEGDGGKTAVMYKSEKRAMLESEGYTIHGSSGDQWSDLSGSPTAKRSFKLPNPMYYIA</sequence>